<gene>
    <name evidence="1" type="ORF">QBE54_05440</name>
</gene>
<sequence>MFILASSASSWAKILSPEEAKLFLEEIHQKQHMQSFWSFWKVENLVTKEASFYEVAFIKEKGILWRNLGEENLLFIDSEGWRHVINLKENREIATYPAVCPFEFLDPDNLDALLDNYLIEMQSGSIAFVSRETQKVQKVLLLDKEHNVKGVFNFSPQGEALSIAQLVYIDFSPDTNQLAQLNTWSVKNPYPEEPGEKDRKEKYPLFFPPGFKLKKVYKIVENGRIWHYLVYTDGLYFVSVFYNPFPFLVEKRLFFLNSVSRYLKKGTTTLVKEEKGHYFLISGPFQEEFLKNVLQLFSSLKSR</sequence>
<dbReference type="InterPro" id="IPR038484">
    <property type="entry name" value="MucB/RseB_C_sf"/>
</dbReference>
<dbReference type="Gene3D" id="3.30.200.100">
    <property type="entry name" value="MucB/RseB, C-terminal domain"/>
    <property type="match status" value="1"/>
</dbReference>
<organism evidence="1 2">
    <name type="scientific">Thermatribacter velox</name>
    <dbReference type="NCBI Taxonomy" id="3039681"/>
    <lineage>
        <taxon>Bacteria</taxon>
        <taxon>Pseudomonadati</taxon>
        <taxon>Atribacterota</taxon>
        <taxon>Atribacteria</taxon>
        <taxon>Atribacterales</taxon>
        <taxon>Thermatribacteraceae</taxon>
        <taxon>Thermatribacter</taxon>
    </lineage>
</organism>
<evidence type="ECO:0000313" key="2">
    <source>
        <dbReference type="Proteomes" id="UP001461341"/>
    </source>
</evidence>
<protein>
    <recommendedName>
        <fullName evidence="3">MucB/RseB N-terminal domain-containing protein</fullName>
    </recommendedName>
</protein>
<reference evidence="1 2" key="1">
    <citation type="submission" date="2023-03" db="EMBL/GenBank/DDBJ databases">
        <title>Novel Species.</title>
        <authorList>
            <person name="Ma S."/>
        </authorList>
    </citation>
    <scope>NUCLEOTIDE SEQUENCE [LARGE SCALE GENOMIC DNA]</scope>
    <source>
        <strain evidence="1 2">B11</strain>
    </source>
</reference>
<evidence type="ECO:0000313" key="1">
    <source>
        <dbReference type="EMBL" id="WZL77158.1"/>
    </source>
</evidence>
<keyword evidence="2" id="KW-1185">Reference proteome</keyword>
<dbReference type="RefSeq" id="WP_369019324.1">
    <property type="nucleotide sequence ID" value="NZ_CP121689.1"/>
</dbReference>
<accession>A0ABZ2YFQ6</accession>
<proteinExistence type="predicted"/>
<evidence type="ECO:0008006" key="3">
    <source>
        <dbReference type="Google" id="ProtNLM"/>
    </source>
</evidence>
<dbReference type="Proteomes" id="UP001461341">
    <property type="component" value="Chromosome"/>
</dbReference>
<dbReference type="EMBL" id="CP121689">
    <property type="protein sequence ID" value="WZL77158.1"/>
    <property type="molecule type" value="Genomic_DNA"/>
</dbReference>
<name>A0ABZ2YFQ6_9BACT</name>